<keyword evidence="1" id="KW-0732">Signal</keyword>
<reference evidence="3" key="1">
    <citation type="journal article" date="2015" name="Nature">
        <title>Complex archaea that bridge the gap between prokaryotes and eukaryotes.</title>
        <authorList>
            <person name="Spang A."/>
            <person name="Saw J.H."/>
            <person name="Jorgensen S.L."/>
            <person name="Zaremba-Niedzwiedzka K."/>
            <person name="Martijn J."/>
            <person name="Lind A.E."/>
            <person name="van Eijk R."/>
            <person name="Schleper C."/>
            <person name="Guy L."/>
            <person name="Ettema T.J."/>
        </authorList>
    </citation>
    <scope>NUCLEOTIDE SEQUENCE</scope>
</reference>
<dbReference type="PANTHER" id="PTHR21666:SF289">
    <property type="entry name" value="L-ALA--D-GLU ENDOPEPTIDASE"/>
    <property type="match status" value="1"/>
</dbReference>
<proteinExistence type="predicted"/>
<feature type="domain" description="M23ase beta-sheet core" evidence="2">
    <location>
        <begin position="45"/>
        <end position="130"/>
    </location>
</feature>
<evidence type="ECO:0000256" key="1">
    <source>
        <dbReference type="ARBA" id="ARBA00022729"/>
    </source>
</evidence>
<dbReference type="Pfam" id="PF01551">
    <property type="entry name" value="Peptidase_M23"/>
    <property type="match status" value="1"/>
</dbReference>
<dbReference type="Gene3D" id="2.70.70.10">
    <property type="entry name" value="Glucose Permease (Domain IIA)"/>
    <property type="match status" value="1"/>
</dbReference>
<gene>
    <name evidence="3" type="ORF">LCGC14_0777670</name>
</gene>
<dbReference type="GO" id="GO:0004222">
    <property type="term" value="F:metalloendopeptidase activity"/>
    <property type="evidence" value="ECO:0007669"/>
    <property type="project" value="TreeGrafter"/>
</dbReference>
<accession>A0A0F9T3G9</accession>
<dbReference type="InterPro" id="IPR016047">
    <property type="entry name" value="M23ase_b-sheet_dom"/>
</dbReference>
<sequence>MRFIWPLADHYITRGFDFVADIYVEGDNGVRLHAAVDLVRLQGGTLGRDILAVADGIVAGDAWDKYSGYYIVVEHEGGWRSTYRHLISDAPPVVGHPVMQGQVIGYVGSTGLSSGPHLHFDLWHSQPQDPTAHAKVGWWAHDPELYLGKEDDMTDEQMARLKEIADGHATYTQNLIREQTALLLERMEVLAVHADKRRDGHASYTQGEVREIRDEIMTKLDTLQLNSGRLTQEELKEAIRQVFQEVWGS</sequence>
<name>A0A0F9T3G9_9ZZZZ</name>
<comment type="caution">
    <text evidence="3">The sequence shown here is derived from an EMBL/GenBank/DDBJ whole genome shotgun (WGS) entry which is preliminary data.</text>
</comment>
<dbReference type="PANTHER" id="PTHR21666">
    <property type="entry name" value="PEPTIDASE-RELATED"/>
    <property type="match status" value="1"/>
</dbReference>
<protein>
    <recommendedName>
        <fullName evidence="2">M23ase beta-sheet core domain-containing protein</fullName>
    </recommendedName>
</protein>
<dbReference type="AlphaFoldDB" id="A0A0F9T3G9"/>
<dbReference type="CDD" id="cd12797">
    <property type="entry name" value="M23_peptidase"/>
    <property type="match status" value="1"/>
</dbReference>
<evidence type="ECO:0000259" key="2">
    <source>
        <dbReference type="Pfam" id="PF01551"/>
    </source>
</evidence>
<dbReference type="InterPro" id="IPR011055">
    <property type="entry name" value="Dup_hybrid_motif"/>
</dbReference>
<dbReference type="InterPro" id="IPR050570">
    <property type="entry name" value="Cell_wall_metabolism_enzyme"/>
</dbReference>
<dbReference type="SUPFAM" id="SSF51261">
    <property type="entry name" value="Duplicated hybrid motif"/>
    <property type="match status" value="1"/>
</dbReference>
<dbReference type="EMBL" id="LAZR01001993">
    <property type="protein sequence ID" value="KKN36028.1"/>
    <property type="molecule type" value="Genomic_DNA"/>
</dbReference>
<organism evidence="3">
    <name type="scientific">marine sediment metagenome</name>
    <dbReference type="NCBI Taxonomy" id="412755"/>
    <lineage>
        <taxon>unclassified sequences</taxon>
        <taxon>metagenomes</taxon>
        <taxon>ecological metagenomes</taxon>
    </lineage>
</organism>
<evidence type="ECO:0000313" key="3">
    <source>
        <dbReference type="EMBL" id="KKN36028.1"/>
    </source>
</evidence>